<sequence length="406" mass="43387">MSLDLILKPGPQDSVGWSVVDRRTQARLRDGRLEAGETLDAATVGSVDRTVILLPGEHVHLSRLAIPARSEREARQAAPYLVEDEIAARLADTTVLPGPRAEDDQRWVAAIDAALLSQWRERLAPLVVRPAFVVPDSLVAAEPGAALTLYDRGDAVLFAYDPDIEISAGPIAGAVDAALFGAVIQPLAQAAGSGEIAVSRSLGLTGANFRAIGQGEMDLRASAMAPERLSALPRLFGEALVSTMDWSALIWPLRRPVLMAAGLLVAFCALLGGETVYFRLQAARFETATIAQFNHAIPDFGRSVIAAEAERFLSERVARLEGTGSSAFLQLLAALDDLTAESDRIRIDHVRFDPTRDALSVGATYTDFSDFDALSARAARLGLRLDDGGAREGTSGIEGEFVVRLP</sequence>
<feature type="transmembrane region" description="Helical" evidence="10">
    <location>
        <begin position="257"/>
        <end position="278"/>
    </location>
</feature>
<dbReference type="GO" id="GO:0015627">
    <property type="term" value="C:type II protein secretion system complex"/>
    <property type="evidence" value="ECO:0007669"/>
    <property type="project" value="InterPro"/>
</dbReference>
<evidence type="ECO:0000256" key="1">
    <source>
        <dbReference type="ARBA" id="ARBA00004377"/>
    </source>
</evidence>
<dbReference type="Gene3D" id="3.30.420.380">
    <property type="match status" value="1"/>
</dbReference>
<dbReference type="Proteomes" id="UP000273675">
    <property type="component" value="Unassembled WGS sequence"/>
</dbReference>
<protein>
    <submittedName>
        <fullName evidence="13">Type II secretion system protein L (GspL)</fullName>
    </submittedName>
</protein>
<evidence type="ECO:0000313" key="14">
    <source>
        <dbReference type="Proteomes" id="UP000273675"/>
    </source>
</evidence>
<evidence type="ECO:0000259" key="11">
    <source>
        <dbReference type="Pfam" id="PF05134"/>
    </source>
</evidence>
<evidence type="ECO:0000256" key="10">
    <source>
        <dbReference type="SAM" id="Phobius"/>
    </source>
</evidence>
<evidence type="ECO:0000256" key="9">
    <source>
        <dbReference type="ARBA" id="ARBA00023136"/>
    </source>
</evidence>
<dbReference type="GO" id="GO:0015628">
    <property type="term" value="P:protein secretion by the type II secretion system"/>
    <property type="evidence" value="ECO:0007669"/>
    <property type="project" value="InterPro"/>
</dbReference>
<dbReference type="NCBIfam" id="TIGR01709">
    <property type="entry name" value="typeII_sec_gspL"/>
    <property type="match status" value="1"/>
</dbReference>
<dbReference type="InterPro" id="IPR043129">
    <property type="entry name" value="ATPase_NBD"/>
</dbReference>
<dbReference type="Pfam" id="PF12693">
    <property type="entry name" value="GspL_C"/>
    <property type="match status" value="1"/>
</dbReference>
<dbReference type="GO" id="GO:0009276">
    <property type="term" value="C:Gram-negative-bacterium-type cell wall"/>
    <property type="evidence" value="ECO:0007669"/>
    <property type="project" value="InterPro"/>
</dbReference>
<evidence type="ECO:0000256" key="2">
    <source>
        <dbReference type="ARBA" id="ARBA00005318"/>
    </source>
</evidence>
<evidence type="ECO:0000256" key="6">
    <source>
        <dbReference type="ARBA" id="ARBA00022692"/>
    </source>
</evidence>
<dbReference type="AlphaFoldDB" id="A0A495D364"/>
<evidence type="ECO:0000256" key="5">
    <source>
        <dbReference type="ARBA" id="ARBA00022519"/>
    </source>
</evidence>
<feature type="domain" description="GspL cytoplasmic actin-ATPase-like" evidence="11">
    <location>
        <begin position="12"/>
        <end position="158"/>
    </location>
</feature>
<keyword evidence="6 10" id="KW-0812">Transmembrane</keyword>
<evidence type="ECO:0000259" key="12">
    <source>
        <dbReference type="Pfam" id="PF12693"/>
    </source>
</evidence>
<evidence type="ECO:0000256" key="4">
    <source>
        <dbReference type="ARBA" id="ARBA00022475"/>
    </source>
</evidence>
<keyword evidence="9 10" id="KW-0472">Membrane</keyword>
<dbReference type="EMBL" id="RBIM01000005">
    <property type="protein sequence ID" value="RKQ96174.1"/>
    <property type="molecule type" value="Genomic_DNA"/>
</dbReference>
<name>A0A495D364_9PROT</name>
<evidence type="ECO:0000256" key="3">
    <source>
        <dbReference type="ARBA" id="ARBA00022448"/>
    </source>
</evidence>
<keyword evidence="7" id="KW-0653">Protein transport</keyword>
<dbReference type="Pfam" id="PF05134">
    <property type="entry name" value="T2SSL"/>
    <property type="match status" value="1"/>
</dbReference>
<dbReference type="SUPFAM" id="SSF53067">
    <property type="entry name" value="Actin-like ATPase domain"/>
    <property type="match status" value="1"/>
</dbReference>
<dbReference type="InterPro" id="IPR024230">
    <property type="entry name" value="GspL_cyto_dom"/>
</dbReference>
<comment type="similarity">
    <text evidence="2">Belongs to the GSP L family.</text>
</comment>
<proteinExistence type="inferred from homology"/>
<dbReference type="RefSeq" id="WP_170150456.1">
    <property type="nucleotide sequence ID" value="NZ_RBIM01000005.1"/>
</dbReference>
<keyword evidence="5" id="KW-0997">Cell inner membrane</keyword>
<dbReference type="InterPro" id="IPR025691">
    <property type="entry name" value="GspL_pp_dom"/>
</dbReference>
<keyword evidence="8 10" id="KW-1133">Transmembrane helix</keyword>
<evidence type="ECO:0000256" key="7">
    <source>
        <dbReference type="ARBA" id="ARBA00022927"/>
    </source>
</evidence>
<organism evidence="13 14">
    <name type="scientific">Maricaulis maris</name>
    <dbReference type="NCBI Taxonomy" id="74318"/>
    <lineage>
        <taxon>Bacteria</taxon>
        <taxon>Pseudomonadati</taxon>
        <taxon>Pseudomonadota</taxon>
        <taxon>Alphaproteobacteria</taxon>
        <taxon>Maricaulales</taxon>
        <taxon>Maricaulaceae</taxon>
        <taxon>Maricaulis</taxon>
    </lineage>
</organism>
<evidence type="ECO:0000313" key="13">
    <source>
        <dbReference type="EMBL" id="RKQ96174.1"/>
    </source>
</evidence>
<evidence type="ECO:0000256" key="8">
    <source>
        <dbReference type="ARBA" id="ARBA00022989"/>
    </source>
</evidence>
<dbReference type="Gene3D" id="3.30.1360.100">
    <property type="entry name" value="General secretion pathway protein M, EpsM"/>
    <property type="match status" value="1"/>
</dbReference>
<keyword evidence="3" id="KW-0813">Transport</keyword>
<feature type="domain" description="GspL periplasmic" evidence="12">
    <location>
        <begin position="250"/>
        <end position="404"/>
    </location>
</feature>
<accession>A0A495D364</accession>
<dbReference type="InterPro" id="IPR007812">
    <property type="entry name" value="T2SS_protein-GspL"/>
</dbReference>
<dbReference type="GO" id="GO:0005886">
    <property type="term" value="C:plasma membrane"/>
    <property type="evidence" value="ECO:0007669"/>
    <property type="project" value="UniProtKB-SubCell"/>
</dbReference>
<comment type="subcellular location">
    <subcellularLocation>
        <location evidence="1">Cell inner membrane</location>
        <topology evidence="1">Single-pass membrane protein</topology>
    </subcellularLocation>
</comment>
<dbReference type="PIRSF" id="PIRSF015761">
    <property type="entry name" value="Protein_L"/>
    <property type="match status" value="1"/>
</dbReference>
<gene>
    <name evidence="13" type="ORF">C7435_2426</name>
</gene>
<comment type="caution">
    <text evidence="13">The sequence shown here is derived from an EMBL/GenBank/DDBJ whole genome shotgun (WGS) entry which is preliminary data.</text>
</comment>
<keyword evidence="4" id="KW-1003">Cell membrane</keyword>
<dbReference type="CDD" id="cd24017">
    <property type="entry name" value="ASKHA_T2SSL_N"/>
    <property type="match status" value="1"/>
</dbReference>
<reference evidence="13 14" key="1">
    <citation type="submission" date="2018-10" db="EMBL/GenBank/DDBJ databases">
        <title>Genomic Encyclopedia of Type Strains, Phase IV (KMG-IV): sequencing the most valuable type-strain genomes for metagenomic binning, comparative biology and taxonomic classification.</title>
        <authorList>
            <person name="Goeker M."/>
        </authorList>
    </citation>
    <scope>NUCLEOTIDE SEQUENCE [LARGE SCALE GENOMIC DNA]</scope>
    <source>
        <strain evidence="13 14">DSM 4734</strain>
    </source>
</reference>